<reference evidence="4 5" key="1">
    <citation type="submission" date="2023-01" db="EMBL/GenBank/DDBJ databases">
        <title>Analysis of 21 Apiospora genomes using comparative genomics revels a genus with tremendous synthesis potential of carbohydrate active enzymes and secondary metabolites.</title>
        <authorList>
            <person name="Sorensen T."/>
        </authorList>
    </citation>
    <scope>NUCLEOTIDE SEQUENCE [LARGE SCALE GENOMIC DNA]</scope>
    <source>
        <strain evidence="4 5">CBS 83171</strain>
    </source>
</reference>
<feature type="chain" id="PRO_5045830501" description="FAS1 domain-containing protein" evidence="2">
    <location>
        <begin position="28"/>
        <end position="444"/>
    </location>
</feature>
<keyword evidence="5" id="KW-1185">Reference proteome</keyword>
<gene>
    <name evidence="4" type="ORF">PG996_005032</name>
</gene>
<feature type="compositionally biased region" description="Low complexity" evidence="1">
    <location>
        <begin position="398"/>
        <end position="416"/>
    </location>
</feature>
<dbReference type="PROSITE" id="PS50213">
    <property type="entry name" value="FAS1"/>
    <property type="match status" value="2"/>
</dbReference>
<name>A0ABR1VKC3_9PEZI</name>
<dbReference type="EMBL" id="JAQQWM010000003">
    <property type="protein sequence ID" value="KAK8071684.1"/>
    <property type="molecule type" value="Genomic_DNA"/>
</dbReference>
<feature type="domain" description="FAS1" evidence="3">
    <location>
        <begin position="32"/>
        <end position="190"/>
    </location>
</feature>
<evidence type="ECO:0000256" key="2">
    <source>
        <dbReference type="SAM" id="SignalP"/>
    </source>
</evidence>
<evidence type="ECO:0000313" key="5">
    <source>
        <dbReference type="Proteomes" id="UP001446871"/>
    </source>
</evidence>
<dbReference type="InterPro" id="IPR000782">
    <property type="entry name" value="FAS1_domain"/>
</dbReference>
<dbReference type="InterPro" id="IPR036378">
    <property type="entry name" value="FAS1_dom_sf"/>
</dbReference>
<dbReference type="InterPro" id="IPR050904">
    <property type="entry name" value="Adhesion/Biosynth-related"/>
</dbReference>
<proteinExistence type="predicted"/>
<keyword evidence="2" id="KW-0732">Signal</keyword>
<evidence type="ECO:0000313" key="4">
    <source>
        <dbReference type="EMBL" id="KAK8071684.1"/>
    </source>
</evidence>
<evidence type="ECO:0000259" key="3">
    <source>
        <dbReference type="PROSITE" id="PS50213"/>
    </source>
</evidence>
<dbReference type="PANTHER" id="PTHR10900:SF77">
    <property type="entry name" value="FI19380P1"/>
    <property type="match status" value="1"/>
</dbReference>
<dbReference type="Pfam" id="PF02469">
    <property type="entry name" value="Fasciclin"/>
    <property type="match status" value="2"/>
</dbReference>
<organism evidence="4 5">
    <name type="scientific">Apiospora saccharicola</name>
    <dbReference type="NCBI Taxonomy" id="335842"/>
    <lineage>
        <taxon>Eukaryota</taxon>
        <taxon>Fungi</taxon>
        <taxon>Dikarya</taxon>
        <taxon>Ascomycota</taxon>
        <taxon>Pezizomycotina</taxon>
        <taxon>Sordariomycetes</taxon>
        <taxon>Xylariomycetidae</taxon>
        <taxon>Amphisphaeriales</taxon>
        <taxon>Apiosporaceae</taxon>
        <taxon>Apiospora</taxon>
    </lineage>
</organism>
<dbReference type="Gene3D" id="2.30.180.10">
    <property type="entry name" value="FAS1 domain"/>
    <property type="match status" value="2"/>
</dbReference>
<protein>
    <recommendedName>
        <fullName evidence="3">FAS1 domain-containing protein</fullName>
    </recommendedName>
</protein>
<feature type="signal peptide" evidence="2">
    <location>
        <begin position="1"/>
        <end position="27"/>
    </location>
</feature>
<evidence type="ECO:0000256" key="1">
    <source>
        <dbReference type="SAM" id="MobiDB-lite"/>
    </source>
</evidence>
<feature type="domain" description="FAS1" evidence="3">
    <location>
        <begin position="193"/>
        <end position="327"/>
    </location>
</feature>
<feature type="region of interest" description="Disordered" evidence="1">
    <location>
        <begin position="394"/>
        <end position="419"/>
    </location>
</feature>
<dbReference type="SMART" id="SM00554">
    <property type="entry name" value="FAS1"/>
    <property type="match status" value="2"/>
</dbReference>
<accession>A0ABR1VKC3</accession>
<sequence length="444" mass="46294">MGIIGVLRLLGAVTLLMCSVFSAGVAGQAGKTMDLGTVLAGEKNLTTFYDLIRKFPELLLQLPNLNGVTIVAPTNEAFERIPLTSLNAVWKADDASVAVPILQYHIVMGQFAADAMVPGTPVFSPTLLSDPRWTNLTSGGQLVRADKQPDGFVALTTGSGSRSSLVPFSKDGRRDLRFTGGIVQAVDNLLIPPTALNETLTAYSDLSFLGALYAAGLYDEFAQCGASGNCTIFAPSVRAFRAVNSTLSSLSRDDLKKVLRYHMIPGQVLTSNLLTNGTILQSAASDTAERQLRVRRAGNYLYLNSAQVVQQDLLFANGVAHLLDNVLNPFLDPTAAAAQTPNPALGTQPPVFSTGSADAAYATVTDANAINSLPQPFTTALPCTVSCPEPTVTDLAASSGRTTHSTKSTSSSKGPTAGARCTGLAQPAVAAALALGVGVGGYMV</sequence>
<dbReference type="Proteomes" id="UP001446871">
    <property type="component" value="Unassembled WGS sequence"/>
</dbReference>
<comment type="caution">
    <text evidence="4">The sequence shown here is derived from an EMBL/GenBank/DDBJ whole genome shotgun (WGS) entry which is preliminary data.</text>
</comment>
<dbReference type="SUPFAM" id="SSF82153">
    <property type="entry name" value="FAS1 domain"/>
    <property type="match status" value="2"/>
</dbReference>
<dbReference type="PANTHER" id="PTHR10900">
    <property type="entry name" value="PERIOSTIN-RELATED"/>
    <property type="match status" value="1"/>
</dbReference>